<reference evidence="2 3" key="2">
    <citation type="submission" date="2014-10" db="EMBL/GenBank/DDBJ databases">
        <title>Comparative genomics of the Paenibacillus odorifer group.</title>
        <authorList>
            <person name="Tsai Y.-C."/>
            <person name="Martin N."/>
            <person name="Korlach J."/>
            <person name="Wiedmann M."/>
        </authorList>
    </citation>
    <scope>NUCLEOTIDE SEQUENCE [LARGE SCALE GENOMIC DNA]</scope>
    <source>
        <strain evidence="2 3">DSM 18334</strain>
    </source>
</reference>
<evidence type="ECO:0000313" key="3">
    <source>
        <dbReference type="Proteomes" id="UP000029734"/>
    </source>
</evidence>
<dbReference type="RefSeq" id="WP_036658052.1">
    <property type="nucleotide sequence ID" value="NZ_JQCR01000003.1"/>
</dbReference>
<dbReference type="AlphaFoldDB" id="A0A098M6J0"/>
<accession>A0A098M6J0</accession>
<name>A0A098M6J0_9BACL</name>
<sequence>MKKKMVTILITALAFSMVQVGFAASDTTPLKDIQNHWAEPVLKQLFKKDMLPANRIGWNL</sequence>
<gene>
    <name evidence="2" type="ORF">PWYN_27070</name>
</gene>
<keyword evidence="3" id="KW-1185">Reference proteome</keyword>
<feature type="signal peptide" evidence="1">
    <location>
        <begin position="1"/>
        <end position="23"/>
    </location>
</feature>
<protein>
    <recommendedName>
        <fullName evidence="4">SLH domain-containing protein</fullName>
    </recommendedName>
</protein>
<comment type="caution">
    <text evidence="2">The sequence shown here is derived from an EMBL/GenBank/DDBJ whole genome shotgun (WGS) entry which is preliminary data.</text>
</comment>
<evidence type="ECO:0000256" key="1">
    <source>
        <dbReference type="SAM" id="SignalP"/>
    </source>
</evidence>
<evidence type="ECO:0000313" key="2">
    <source>
        <dbReference type="EMBL" id="KGE18195.1"/>
    </source>
</evidence>
<dbReference type="Proteomes" id="UP000029734">
    <property type="component" value="Unassembled WGS sequence"/>
</dbReference>
<proteinExistence type="predicted"/>
<keyword evidence="1" id="KW-0732">Signal</keyword>
<evidence type="ECO:0008006" key="4">
    <source>
        <dbReference type="Google" id="ProtNLM"/>
    </source>
</evidence>
<feature type="chain" id="PRO_5001937864" description="SLH domain-containing protein" evidence="1">
    <location>
        <begin position="24"/>
        <end position="60"/>
    </location>
</feature>
<organism evidence="2 3">
    <name type="scientific">Paenibacillus wynnii</name>
    <dbReference type="NCBI Taxonomy" id="268407"/>
    <lineage>
        <taxon>Bacteria</taxon>
        <taxon>Bacillati</taxon>
        <taxon>Bacillota</taxon>
        <taxon>Bacilli</taxon>
        <taxon>Bacillales</taxon>
        <taxon>Paenibacillaceae</taxon>
        <taxon>Paenibacillus</taxon>
    </lineage>
</organism>
<reference evidence="2 3" key="1">
    <citation type="submission" date="2014-08" db="EMBL/GenBank/DDBJ databases">
        <authorList>
            <person name="den Bakker H.C."/>
        </authorList>
    </citation>
    <scope>NUCLEOTIDE SEQUENCE [LARGE SCALE GENOMIC DNA]</scope>
    <source>
        <strain evidence="2 3">DSM 18334</strain>
    </source>
</reference>
<dbReference type="EMBL" id="JQCR01000003">
    <property type="protein sequence ID" value="KGE18195.1"/>
    <property type="molecule type" value="Genomic_DNA"/>
</dbReference>